<feature type="transmembrane region" description="Helical" evidence="6">
    <location>
        <begin position="84"/>
        <end position="105"/>
    </location>
</feature>
<feature type="transmembrane region" description="Helical" evidence="6">
    <location>
        <begin position="383"/>
        <end position="405"/>
    </location>
</feature>
<keyword evidence="3 6" id="KW-0812">Transmembrane</keyword>
<feature type="transmembrane region" description="Helical" evidence="6">
    <location>
        <begin position="166"/>
        <end position="187"/>
    </location>
</feature>
<feature type="transmembrane region" description="Helical" evidence="6">
    <location>
        <begin position="208"/>
        <end position="230"/>
    </location>
</feature>
<dbReference type="Proteomes" id="UP000461443">
    <property type="component" value="Unassembled WGS sequence"/>
</dbReference>
<feature type="transmembrane region" description="Helical" evidence="6">
    <location>
        <begin position="111"/>
        <end position="127"/>
    </location>
</feature>
<dbReference type="CDD" id="cd13128">
    <property type="entry name" value="MATE_Wzx_like"/>
    <property type="match status" value="1"/>
</dbReference>
<dbReference type="EMBL" id="WUBS01000004">
    <property type="protein sequence ID" value="NDL62587.1"/>
    <property type="molecule type" value="Genomic_DNA"/>
</dbReference>
<keyword evidence="2" id="KW-1003">Cell membrane</keyword>
<dbReference type="RefSeq" id="WP_162365307.1">
    <property type="nucleotide sequence ID" value="NZ_WUBS01000004.1"/>
</dbReference>
<sequence>MRAIIYNSLWIILEKFCFAGAGIISAMYIARYLGPENFGTLSYLVSIIALILPFIQLGSDNVLFNRIAKKPHSGMNLMIASLRLKLMLFIIFSIGLITWACYFLPLEHTEILLVLLAGTFFTLRDIYKLYYDATLASKVNLVINNSVLVLFVATNLMFAWLQLSLIWFAFSLAVRSIIPYMVRKILFSREQRAKGMRHKRRLKAKYSTFYNIYLLKVGFPLAISSLAIVIYTRIDQIMLAKFMGYHAVGIYSAALAISGGWVLVPMALITSFMSTIASERDARRAGDRVRMLYMITLALCAPVIVALGFFSKDIIQLIYGDAFMDSASILLICGLTSLCSVLGTISYRIILMHSGYRFVALKMPVIALLNIGLNYHFIPLFGIKGAALSTLLSEVISLLVLNAMFKKGLVTYQLFSAYKSIPKFIIEVQNYVKSTRQASL</sequence>
<dbReference type="GO" id="GO:0005886">
    <property type="term" value="C:plasma membrane"/>
    <property type="evidence" value="ECO:0007669"/>
    <property type="project" value="UniProtKB-SubCell"/>
</dbReference>
<dbReference type="InterPro" id="IPR050833">
    <property type="entry name" value="Poly_Biosynth_Transport"/>
</dbReference>
<keyword evidence="4 6" id="KW-1133">Transmembrane helix</keyword>
<gene>
    <name evidence="7" type="ORF">GRH90_07445</name>
</gene>
<comment type="caution">
    <text evidence="7">The sequence shown here is derived from an EMBL/GenBank/DDBJ whole genome shotgun (WGS) entry which is preliminary data.</text>
</comment>
<proteinExistence type="predicted"/>
<evidence type="ECO:0000256" key="6">
    <source>
        <dbReference type="SAM" id="Phobius"/>
    </source>
</evidence>
<dbReference type="PANTHER" id="PTHR30250:SF11">
    <property type="entry name" value="O-ANTIGEN TRANSPORTER-RELATED"/>
    <property type="match status" value="1"/>
</dbReference>
<feature type="transmembrane region" description="Helical" evidence="6">
    <location>
        <begin position="250"/>
        <end position="270"/>
    </location>
</feature>
<organism evidence="7 8">
    <name type="scientific">Acerihabitans arboris</name>
    <dbReference type="NCBI Taxonomy" id="2691583"/>
    <lineage>
        <taxon>Bacteria</taxon>
        <taxon>Pseudomonadati</taxon>
        <taxon>Pseudomonadota</taxon>
        <taxon>Gammaproteobacteria</taxon>
        <taxon>Enterobacterales</taxon>
        <taxon>Pectobacteriaceae</taxon>
        <taxon>Acerihabitans</taxon>
    </lineage>
</organism>
<feature type="transmembrane region" description="Helical" evidence="6">
    <location>
        <begin position="139"/>
        <end position="160"/>
    </location>
</feature>
<feature type="transmembrane region" description="Helical" evidence="6">
    <location>
        <begin position="42"/>
        <end position="63"/>
    </location>
</feature>
<feature type="transmembrane region" description="Helical" evidence="6">
    <location>
        <begin position="359"/>
        <end position="377"/>
    </location>
</feature>
<feature type="transmembrane region" description="Helical" evidence="6">
    <location>
        <begin position="291"/>
        <end position="310"/>
    </location>
</feature>
<accession>A0A845SGZ3</accession>
<evidence type="ECO:0000256" key="2">
    <source>
        <dbReference type="ARBA" id="ARBA00022475"/>
    </source>
</evidence>
<evidence type="ECO:0000256" key="3">
    <source>
        <dbReference type="ARBA" id="ARBA00022692"/>
    </source>
</evidence>
<dbReference type="AlphaFoldDB" id="A0A845SGZ3"/>
<evidence type="ECO:0000256" key="1">
    <source>
        <dbReference type="ARBA" id="ARBA00004651"/>
    </source>
</evidence>
<feature type="transmembrane region" description="Helical" evidence="6">
    <location>
        <begin position="12"/>
        <end position="30"/>
    </location>
</feature>
<protein>
    <submittedName>
        <fullName evidence="7">Oligosaccharide flippase family protein</fullName>
    </submittedName>
</protein>
<keyword evidence="8" id="KW-1185">Reference proteome</keyword>
<feature type="transmembrane region" description="Helical" evidence="6">
    <location>
        <begin position="322"/>
        <end position="347"/>
    </location>
</feature>
<name>A0A845SGZ3_9GAMM</name>
<dbReference type="Pfam" id="PF01943">
    <property type="entry name" value="Polysacc_synt"/>
    <property type="match status" value="1"/>
</dbReference>
<dbReference type="InterPro" id="IPR002797">
    <property type="entry name" value="Polysacc_synth"/>
</dbReference>
<evidence type="ECO:0000256" key="4">
    <source>
        <dbReference type="ARBA" id="ARBA00022989"/>
    </source>
</evidence>
<evidence type="ECO:0000256" key="5">
    <source>
        <dbReference type="ARBA" id="ARBA00023136"/>
    </source>
</evidence>
<keyword evidence="5 6" id="KW-0472">Membrane</keyword>
<reference evidence="7 8" key="2">
    <citation type="submission" date="2020-02" db="EMBL/GenBank/DDBJ databases">
        <title>The new genus of Enterobacteriales.</title>
        <authorList>
            <person name="Kim I.S."/>
        </authorList>
    </citation>
    <scope>NUCLEOTIDE SEQUENCE [LARGE SCALE GENOMIC DNA]</scope>
    <source>
        <strain evidence="7 8">SAP-6</strain>
    </source>
</reference>
<dbReference type="PANTHER" id="PTHR30250">
    <property type="entry name" value="PST FAMILY PREDICTED COLANIC ACID TRANSPORTER"/>
    <property type="match status" value="1"/>
</dbReference>
<evidence type="ECO:0000313" key="7">
    <source>
        <dbReference type="EMBL" id="NDL62587.1"/>
    </source>
</evidence>
<comment type="subcellular location">
    <subcellularLocation>
        <location evidence="1">Cell membrane</location>
        <topology evidence="1">Multi-pass membrane protein</topology>
    </subcellularLocation>
</comment>
<reference evidence="7 8" key="1">
    <citation type="submission" date="2019-12" db="EMBL/GenBank/DDBJ databases">
        <authorList>
            <person name="Lee S.D."/>
        </authorList>
    </citation>
    <scope>NUCLEOTIDE SEQUENCE [LARGE SCALE GENOMIC DNA]</scope>
    <source>
        <strain evidence="7 8">SAP-6</strain>
    </source>
</reference>
<evidence type="ECO:0000313" key="8">
    <source>
        <dbReference type="Proteomes" id="UP000461443"/>
    </source>
</evidence>